<evidence type="ECO:0000313" key="2">
    <source>
        <dbReference type="EMBL" id="GLY92416.1"/>
    </source>
</evidence>
<dbReference type="InterPro" id="IPR051411">
    <property type="entry name" value="Polyketide_trans_af380"/>
</dbReference>
<sequence>MRNITFRNGSRDIAGILHLPAGFEEGRRYPAIVCVHPGSSVKEQTAGVYAGHMAENGYVALAFDASFQGESGGEPRYAEDPAARVEDIRCAVDFLTTLDHVDEDRIGVLGICAGGGYAVNAAMTEHRIKAVGTVVAVNIGRARREAGGPGSAIEMLEAVGRQRTIEARGGEPLITNWIPDSPKEAEEAGITGLDSLEAVDYYRTPRGRHERASNRLRFTSVASVLAFDAFHLVEELLTQPLQIIVGNRVGEFGSYEDGHELFQRATCEKDLFVIDGASHYDLYDRPDPVGRAVDRLAAFYGDNLAAASGPGGQPRTAP</sequence>
<dbReference type="InterPro" id="IPR029058">
    <property type="entry name" value="AB_hydrolase_fold"/>
</dbReference>
<dbReference type="Proteomes" id="UP001165074">
    <property type="component" value="Unassembled WGS sequence"/>
</dbReference>
<dbReference type="PANTHER" id="PTHR47751">
    <property type="entry name" value="SUPERFAMILY HYDROLASE, PUTATIVE (AFU_ORTHOLOGUE AFUA_2G16580)-RELATED"/>
    <property type="match status" value="1"/>
</dbReference>
<comment type="caution">
    <text evidence="2">The sequence shown here is derived from an EMBL/GenBank/DDBJ whole genome shotgun (WGS) entry which is preliminary data.</text>
</comment>
<accession>A0A9W6SF44</accession>
<dbReference type="PANTHER" id="PTHR47751:SF1">
    <property type="entry name" value="SUPERFAMILY HYDROLASE, PUTATIVE (AFU_ORTHOLOGUE AFUA_2G16580)-RELATED"/>
    <property type="match status" value="1"/>
</dbReference>
<gene>
    <name evidence="2" type="ORF">Airi02_103440</name>
</gene>
<proteinExistence type="predicted"/>
<dbReference type="Gene3D" id="3.40.50.1820">
    <property type="entry name" value="alpha/beta hydrolase"/>
    <property type="match status" value="1"/>
</dbReference>
<dbReference type="RefSeq" id="WP_285584590.1">
    <property type="nucleotide sequence ID" value="NZ_BSTK01000028.1"/>
</dbReference>
<organism evidence="2 3">
    <name type="scientific">Actinoallomurus iriomotensis</name>
    <dbReference type="NCBI Taxonomy" id="478107"/>
    <lineage>
        <taxon>Bacteria</taxon>
        <taxon>Bacillati</taxon>
        <taxon>Actinomycetota</taxon>
        <taxon>Actinomycetes</taxon>
        <taxon>Streptosporangiales</taxon>
        <taxon>Thermomonosporaceae</taxon>
        <taxon>Actinoallomurus</taxon>
    </lineage>
</organism>
<dbReference type="Pfam" id="PF01738">
    <property type="entry name" value="DLH"/>
    <property type="match status" value="1"/>
</dbReference>
<dbReference type="GO" id="GO:0016787">
    <property type="term" value="F:hydrolase activity"/>
    <property type="evidence" value="ECO:0007669"/>
    <property type="project" value="UniProtKB-KW"/>
</dbReference>
<dbReference type="InterPro" id="IPR002925">
    <property type="entry name" value="Dienelactn_hydro"/>
</dbReference>
<dbReference type="SUPFAM" id="SSF53474">
    <property type="entry name" value="alpha/beta-Hydrolases"/>
    <property type="match status" value="1"/>
</dbReference>
<keyword evidence="3" id="KW-1185">Reference proteome</keyword>
<keyword evidence="2" id="KW-0378">Hydrolase</keyword>
<reference evidence="2" key="1">
    <citation type="submission" date="2023-03" db="EMBL/GenBank/DDBJ databases">
        <title>Actinoallomurus iriomotensis NBRC 103684.</title>
        <authorList>
            <person name="Ichikawa N."/>
            <person name="Sato H."/>
            <person name="Tonouchi N."/>
        </authorList>
    </citation>
    <scope>NUCLEOTIDE SEQUENCE</scope>
    <source>
        <strain evidence="2">NBRC 103684</strain>
    </source>
</reference>
<evidence type="ECO:0000259" key="1">
    <source>
        <dbReference type="Pfam" id="PF01738"/>
    </source>
</evidence>
<dbReference type="Gene3D" id="1.10.10.800">
    <property type="match status" value="1"/>
</dbReference>
<dbReference type="AlphaFoldDB" id="A0A9W6SF44"/>
<protein>
    <submittedName>
        <fullName evidence="2">Alpha/beta hydrolase</fullName>
    </submittedName>
</protein>
<dbReference type="EMBL" id="BSTK01000028">
    <property type="protein sequence ID" value="GLY92416.1"/>
    <property type="molecule type" value="Genomic_DNA"/>
</dbReference>
<feature type="domain" description="Dienelactone hydrolase" evidence="1">
    <location>
        <begin position="26"/>
        <end position="131"/>
    </location>
</feature>
<name>A0A9W6SF44_9ACTN</name>
<evidence type="ECO:0000313" key="3">
    <source>
        <dbReference type="Proteomes" id="UP001165074"/>
    </source>
</evidence>